<comment type="caution">
    <text evidence="3">The sequence shown here is derived from an EMBL/GenBank/DDBJ whole genome shotgun (WGS) entry which is preliminary data.</text>
</comment>
<dbReference type="InterPro" id="IPR006076">
    <property type="entry name" value="FAD-dep_OxRdtase"/>
</dbReference>
<evidence type="ECO:0000259" key="2">
    <source>
        <dbReference type="Pfam" id="PF01266"/>
    </source>
</evidence>
<evidence type="ECO:0000313" key="4">
    <source>
        <dbReference type="Proteomes" id="UP001156641"/>
    </source>
</evidence>
<dbReference type="Gene3D" id="3.50.50.60">
    <property type="entry name" value="FAD/NAD(P)-binding domain"/>
    <property type="match status" value="1"/>
</dbReference>
<gene>
    <name evidence="3" type="ORF">GCM10010909_36470</name>
</gene>
<dbReference type="Pfam" id="PF01266">
    <property type="entry name" value="DAO"/>
    <property type="match status" value="1"/>
</dbReference>
<dbReference type="SUPFAM" id="SSF51905">
    <property type="entry name" value="FAD/NAD(P)-binding domain"/>
    <property type="match status" value="1"/>
</dbReference>
<dbReference type="InterPro" id="IPR036188">
    <property type="entry name" value="FAD/NAD-bd_sf"/>
</dbReference>
<reference evidence="4" key="1">
    <citation type="journal article" date="2019" name="Int. J. Syst. Evol. Microbiol.">
        <title>The Global Catalogue of Microorganisms (GCM) 10K type strain sequencing project: providing services to taxonomists for standard genome sequencing and annotation.</title>
        <authorList>
            <consortium name="The Broad Institute Genomics Platform"/>
            <consortium name="The Broad Institute Genome Sequencing Center for Infectious Disease"/>
            <person name="Wu L."/>
            <person name="Ma J."/>
        </authorList>
    </citation>
    <scope>NUCLEOTIDE SEQUENCE [LARGE SCALE GENOMIC DNA]</scope>
    <source>
        <strain evidence="4">NBRC 112502</strain>
    </source>
</reference>
<feature type="domain" description="FAD dependent oxidoreductase" evidence="2">
    <location>
        <begin position="6"/>
        <end position="346"/>
    </location>
</feature>
<evidence type="ECO:0000256" key="1">
    <source>
        <dbReference type="ARBA" id="ARBA00023002"/>
    </source>
</evidence>
<dbReference type="EMBL" id="BSOS01000099">
    <property type="protein sequence ID" value="GLR68965.1"/>
    <property type="molecule type" value="Genomic_DNA"/>
</dbReference>
<keyword evidence="1" id="KW-0560">Oxidoreductase</keyword>
<dbReference type="PANTHER" id="PTHR13847">
    <property type="entry name" value="SARCOSINE DEHYDROGENASE-RELATED"/>
    <property type="match status" value="1"/>
</dbReference>
<name>A0ABQ6A8Z8_9PROT</name>
<keyword evidence="4" id="KW-1185">Reference proteome</keyword>
<proteinExistence type="predicted"/>
<protein>
    <submittedName>
        <fullName evidence="3">Glycerol-3-phosphate dehydrogenase</fullName>
    </submittedName>
</protein>
<dbReference type="PANTHER" id="PTHR13847:SF287">
    <property type="entry name" value="FAD-DEPENDENT OXIDOREDUCTASE DOMAIN-CONTAINING PROTEIN 1"/>
    <property type="match status" value="1"/>
</dbReference>
<dbReference type="RefSeq" id="WP_284259822.1">
    <property type="nucleotide sequence ID" value="NZ_BSOS01000099.1"/>
</dbReference>
<sequence length="371" mass="39392">MSQGFDMIVIGAGIAGATVAAGLGATHKVALVEAEEQAGYHTTGRSAAIWVRNYGPADVRVLTGLSREFFLNPPADIGTDRLAVGRAIVYLAPPAQTGALDGLISQGLGIEEISLAQVKAMVPALIEGYAVRAGIETDGFDMDVAALHQFYLRRARAAGGQLMLRNRAGRIARKNSAWEVETSTGAILCAPIVVNAAGAWADEVAQIAGLAPIGLVPCRRTAAIIDPAPYQVEHWPMVQSAAHDWYIRTEARTRLMVTPCDETPMYPHDVQPDELDVATGIDRMQKALNIPVRRVERAWAGLRTFSPDRSLAFGWDNAAPGFFWCAGQGGYGIQTAPAAGALVAAMVKGEDPGPATGIIAAIDPMRFRGRV</sequence>
<evidence type="ECO:0000313" key="3">
    <source>
        <dbReference type="EMBL" id="GLR68965.1"/>
    </source>
</evidence>
<dbReference type="Proteomes" id="UP001156641">
    <property type="component" value="Unassembled WGS sequence"/>
</dbReference>
<accession>A0ABQ6A8Z8</accession>
<dbReference type="Gene3D" id="3.30.9.10">
    <property type="entry name" value="D-Amino Acid Oxidase, subunit A, domain 2"/>
    <property type="match status" value="1"/>
</dbReference>
<organism evidence="3 4">
    <name type="scientific">Acidocella aquatica</name>
    <dbReference type="NCBI Taxonomy" id="1922313"/>
    <lineage>
        <taxon>Bacteria</taxon>
        <taxon>Pseudomonadati</taxon>
        <taxon>Pseudomonadota</taxon>
        <taxon>Alphaproteobacteria</taxon>
        <taxon>Acetobacterales</taxon>
        <taxon>Acidocellaceae</taxon>
        <taxon>Acidocella</taxon>
    </lineage>
</organism>